<dbReference type="Pfam" id="PF00877">
    <property type="entry name" value="NLPC_P60"/>
    <property type="match status" value="1"/>
</dbReference>
<organism evidence="6">
    <name type="scientific">marine sediment metagenome</name>
    <dbReference type="NCBI Taxonomy" id="412755"/>
    <lineage>
        <taxon>unclassified sequences</taxon>
        <taxon>metagenomes</taxon>
        <taxon>ecological metagenomes</taxon>
    </lineage>
</organism>
<dbReference type="GO" id="GO:0008234">
    <property type="term" value="F:cysteine-type peptidase activity"/>
    <property type="evidence" value="ECO:0007669"/>
    <property type="project" value="UniProtKB-KW"/>
</dbReference>
<reference evidence="6" key="1">
    <citation type="journal article" date="2015" name="Nature">
        <title>Complex archaea that bridge the gap between prokaryotes and eukaryotes.</title>
        <authorList>
            <person name="Spang A."/>
            <person name="Saw J.H."/>
            <person name="Jorgensen S.L."/>
            <person name="Zaremba-Niedzwiedzka K."/>
            <person name="Martijn J."/>
            <person name="Lind A.E."/>
            <person name="van Eijk R."/>
            <person name="Schleper C."/>
            <person name="Guy L."/>
            <person name="Ettema T.J."/>
        </authorList>
    </citation>
    <scope>NUCLEOTIDE SEQUENCE</scope>
</reference>
<comment type="similarity">
    <text evidence="1">Belongs to the peptidase C40 family.</text>
</comment>
<evidence type="ECO:0000256" key="1">
    <source>
        <dbReference type="ARBA" id="ARBA00007074"/>
    </source>
</evidence>
<evidence type="ECO:0000259" key="5">
    <source>
        <dbReference type="Pfam" id="PF00877"/>
    </source>
</evidence>
<keyword evidence="4" id="KW-0788">Thiol protease</keyword>
<gene>
    <name evidence="6" type="ORF">LCGC14_2080760</name>
</gene>
<proteinExistence type="inferred from homology"/>
<dbReference type="EMBL" id="LAZR01025142">
    <property type="protein sequence ID" value="KKL72855.1"/>
    <property type="molecule type" value="Genomic_DNA"/>
</dbReference>
<evidence type="ECO:0000256" key="4">
    <source>
        <dbReference type="ARBA" id="ARBA00022807"/>
    </source>
</evidence>
<comment type="caution">
    <text evidence="6">The sequence shown here is derived from an EMBL/GenBank/DDBJ whole genome shotgun (WGS) entry which is preliminary data.</text>
</comment>
<feature type="domain" description="NlpC/P60" evidence="5">
    <location>
        <begin position="19"/>
        <end position="136"/>
    </location>
</feature>
<dbReference type="GO" id="GO:0006508">
    <property type="term" value="P:proteolysis"/>
    <property type="evidence" value="ECO:0007669"/>
    <property type="project" value="UniProtKB-KW"/>
</dbReference>
<evidence type="ECO:0000256" key="2">
    <source>
        <dbReference type="ARBA" id="ARBA00022670"/>
    </source>
</evidence>
<keyword evidence="2" id="KW-0645">Protease</keyword>
<evidence type="ECO:0000256" key="3">
    <source>
        <dbReference type="ARBA" id="ARBA00022801"/>
    </source>
</evidence>
<dbReference type="AlphaFoldDB" id="A0A0F9GU21"/>
<dbReference type="InterPro" id="IPR038765">
    <property type="entry name" value="Papain-like_cys_pep_sf"/>
</dbReference>
<sequence>MMEQELRRKIVEKAREMIGTPYAHQHRTRRAMDCIGLVIVVGVEAEVMEWSEDSEEWRKFKNYNFIPDMATMKMGLETFLHPLPMKSYKVGDMIWLRDLGHARHLGIVTSARSYVHALRSEEKVIESILTPYVKNFIRATFRYPLLQEAIDG</sequence>
<name>A0A0F9GU21_9ZZZZ</name>
<dbReference type="SUPFAM" id="SSF54001">
    <property type="entry name" value="Cysteine proteinases"/>
    <property type="match status" value="1"/>
</dbReference>
<evidence type="ECO:0000313" key="6">
    <source>
        <dbReference type="EMBL" id="KKL72855.1"/>
    </source>
</evidence>
<keyword evidence="3" id="KW-0378">Hydrolase</keyword>
<accession>A0A0F9GU21</accession>
<protein>
    <recommendedName>
        <fullName evidence="5">NlpC/P60 domain-containing protein</fullName>
    </recommendedName>
</protein>
<dbReference type="Gene3D" id="3.90.1720.10">
    <property type="entry name" value="endopeptidase domain like (from Nostoc punctiforme)"/>
    <property type="match status" value="1"/>
</dbReference>
<dbReference type="InterPro" id="IPR000064">
    <property type="entry name" value="NLP_P60_dom"/>
</dbReference>